<protein>
    <submittedName>
        <fullName evidence="3">Uncharacterized protein</fullName>
    </submittedName>
</protein>
<dbReference type="Gene3D" id="1.25.40.20">
    <property type="entry name" value="Ankyrin repeat-containing domain"/>
    <property type="match status" value="2"/>
</dbReference>
<dbReference type="SUPFAM" id="SSF48403">
    <property type="entry name" value="Ankyrin repeat"/>
    <property type="match status" value="1"/>
</dbReference>
<dbReference type="Pfam" id="PF12796">
    <property type="entry name" value="Ank_2"/>
    <property type="match status" value="2"/>
</dbReference>
<evidence type="ECO:0000256" key="1">
    <source>
        <dbReference type="ARBA" id="ARBA00022737"/>
    </source>
</evidence>
<dbReference type="InterPro" id="IPR036770">
    <property type="entry name" value="Ankyrin_rpt-contain_sf"/>
</dbReference>
<keyword evidence="2" id="KW-0040">ANK repeat</keyword>
<dbReference type="PROSITE" id="PS50297">
    <property type="entry name" value="ANK_REP_REGION"/>
    <property type="match status" value="2"/>
</dbReference>
<dbReference type="OrthoDB" id="194358at2759"/>
<dbReference type="AlphaFoldDB" id="A0A7R8ZM02"/>
<sequence length="287" mass="31285">MFALSGDPDELHVTLWNHYEEEVQLPRVQPSRLRYRSEVELFSSLNLRELSFLNFPPSPAVSSDRSGGHSKGETSIEPGCDVFDQGVALSPLKFYWHSLQGATWLHVFSALPGFHPVVKILLAHGADANSVVTVSKATPLHLAKTPETARILLKNKARVNAKDAKGRAPLHYATDADLQSVLEVLLKHGANPNIAEDEFNTCPLHRVKSSATAELLIQYKADVNAKDAKGRAPLHYATDADSQSVLEVLLKHGANPNIAEDEFNTCPLHRVKSSATVAGVKVGSPLK</sequence>
<proteinExistence type="predicted"/>
<reference evidence="3" key="1">
    <citation type="submission" date="2020-11" db="EMBL/GenBank/DDBJ databases">
        <authorList>
            <person name="Tran Van P."/>
        </authorList>
    </citation>
    <scope>NUCLEOTIDE SEQUENCE</scope>
</reference>
<dbReference type="PANTHER" id="PTHR24134">
    <property type="entry name" value="ANKYRIN REPEAT-CONTAINING PROTEIN DDB_G0279043"/>
    <property type="match status" value="1"/>
</dbReference>
<dbReference type="PANTHER" id="PTHR24134:SF9">
    <property type="entry name" value="ANKYRIN REPEAT AND SOCS BOX PROTEIN 8"/>
    <property type="match status" value="1"/>
</dbReference>
<organism evidence="3">
    <name type="scientific">Cyprideis torosa</name>
    <dbReference type="NCBI Taxonomy" id="163714"/>
    <lineage>
        <taxon>Eukaryota</taxon>
        <taxon>Metazoa</taxon>
        <taxon>Ecdysozoa</taxon>
        <taxon>Arthropoda</taxon>
        <taxon>Crustacea</taxon>
        <taxon>Oligostraca</taxon>
        <taxon>Ostracoda</taxon>
        <taxon>Podocopa</taxon>
        <taxon>Podocopida</taxon>
        <taxon>Cytherocopina</taxon>
        <taxon>Cytheroidea</taxon>
        <taxon>Cytherideidae</taxon>
        <taxon>Cyprideis</taxon>
    </lineage>
</organism>
<accession>A0A7R8ZM02</accession>
<dbReference type="InterPro" id="IPR002110">
    <property type="entry name" value="Ankyrin_rpt"/>
</dbReference>
<evidence type="ECO:0000313" key="3">
    <source>
        <dbReference type="EMBL" id="CAD7229545.1"/>
    </source>
</evidence>
<dbReference type="EMBL" id="OB662130">
    <property type="protein sequence ID" value="CAD7229545.1"/>
    <property type="molecule type" value="Genomic_DNA"/>
</dbReference>
<name>A0A7R8ZM02_9CRUS</name>
<evidence type="ECO:0000256" key="2">
    <source>
        <dbReference type="ARBA" id="ARBA00023043"/>
    </source>
</evidence>
<dbReference type="SMART" id="SM00248">
    <property type="entry name" value="ANK"/>
    <property type="match status" value="4"/>
</dbReference>
<keyword evidence="1" id="KW-0677">Repeat</keyword>
<gene>
    <name evidence="3" type="ORF">CTOB1V02_LOCUS7414</name>
</gene>
<dbReference type="PROSITE" id="PS50088">
    <property type="entry name" value="ANK_REPEAT"/>
    <property type="match status" value="2"/>
</dbReference>